<evidence type="ECO:0000313" key="3">
    <source>
        <dbReference type="Proteomes" id="UP001501563"/>
    </source>
</evidence>
<organism evidence="2 3">
    <name type="scientific">Streptomyces lannensis</name>
    <dbReference type="NCBI Taxonomy" id="766498"/>
    <lineage>
        <taxon>Bacteria</taxon>
        <taxon>Bacillati</taxon>
        <taxon>Actinomycetota</taxon>
        <taxon>Actinomycetes</taxon>
        <taxon>Kitasatosporales</taxon>
        <taxon>Streptomycetaceae</taxon>
        <taxon>Streptomyces</taxon>
    </lineage>
</organism>
<evidence type="ECO:0000256" key="1">
    <source>
        <dbReference type="SAM" id="MobiDB-lite"/>
    </source>
</evidence>
<name>A0ABP7L8N0_9ACTN</name>
<dbReference type="EMBL" id="BAAAZA010000035">
    <property type="protein sequence ID" value="GAA3895923.1"/>
    <property type="molecule type" value="Genomic_DNA"/>
</dbReference>
<feature type="compositionally biased region" description="Basic and acidic residues" evidence="1">
    <location>
        <begin position="1"/>
        <end position="15"/>
    </location>
</feature>
<gene>
    <name evidence="2" type="ORF">GCM10022207_75210</name>
</gene>
<comment type="caution">
    <text evidence="2">The sequence shown here is derived from an EMBL/GenBank/DDBJ whole genome shotgun (WGS) entry which is preliminary data.</text>
</comment>
<protein>
    <submittedName>
        <fullName evidence="2">Uncharacterized protein</fullName>
    </submittedName>
</protein>
<dbReference type="Proteomes" id="UP001501563">
    <property type="component" value="Unassembled WGS sequence"/>
</dbReference>
<keyword evidence="3" id="KW-1185">Reference proteome</keyword>
<reference evidence="3" key="1">
    <citation type="journal article" date="2019" name="Int. J. Syst. Evol. Microbiol.">
        <title>The Global Catalogue of Microorganisms (GCM) 10K type strain sequencing project: providing services to taxonomists for standard genome sequencing and annotation.</title>
        <authorList>
            <consortium name="The Broad Institute Genomics Platform"/>
            <consortium name="The Broad Institute Genome Sequencing Center for Infectious Disease"/>
            <person name="Wu L."/>
            <person name="Ma J."/>
        </authorList>
    </citation>
    <scope>NUCLEOTIDE SEQUENCE [LARGE SCALE GENOMIC DNA]</scope>
    <source>
        <strain evidence="3">JCM 16578</strain>
    </source>
</reference>
<feature type="region of interest" description="Disordered" evidence="1">
    <location>
        <begin position="1"/>
        <end position="52"/>
    </location>
</feature>
<evidence type="ECO:0000313" key="2">
    <source>
        <dbReference type="EMBL" id="GAA3895923.1"/>
    </source>
</evidence>
<proteinExistence type="predicted"/>
<sequence>MSAKDPGPEPDREAEQASGNGTRAKRRERKAAREAEMRGWTNKCPRHSGELGRDRAAKLGTDAATERATVLHVQVRRLRLLRLSSG</sequence>
<accession>A0ABP7L8N0</accession>